<proteinExistence type="predicted"/>
<evidence type="ECO:0008006" key="3">
    <source>
        <dbReference type="Google" id="ProtNLM"/>
    </source>
</evidence>
<dbReference type="InterPro" id="IPR011009">
    <property type="entry name" value="Kinase-like_dom_sf"/>
</dbReference>
<sequence length="202" mass="23161">MEGQNMIFAKENTSVVVPQAYALYSNPETGENYTVMEQIHRETLLSLWPELSQSDKDLIMTTLRSYFDEMRRLPSPGYYGSLGGGAVLDEIFWTKEAEASINGPFASEDAVNEAFARKYVYDGRPPFRAEFYRQCLPHILHGYSPTFTHGDFQRKNIIVQRSEEEDQMGQEVNQGMRVVLSDWEKSGCYPSHWEYCLAVCAL</sequence>
<gene>
    <name evidence="1" type="ORF">BJY01DRAFT_252505</name>
</gene>
<comment type="caution">
    <text evidence="1">The sequence shown here is derived from an EMBL/GenBank/DDBJ whole genome shotgun (WGS) entry which is preliminary data.</text>
</comment>
<accession>A0ABR4J6D0</accession>
<evidence type="ECO:0000313" key="2">
    <source>
        <dbReference type="Proteomes" id="UP001610446"/>
    </source>
</evidence>
<dbReference type="Proteomes" id="UP001610446">
    <property type="component" value="Unassembled WGS sequence"/>
</dbReference>
<dbReference type="PANTHER" id="PTHR21310:SF48">
    <property type="entry name" value="AMINOGLYCOSIDE PHOSPHOTRANSFERASE DOMAIN-CONTAINING PROTEIN"/>
    <property type="match status" value="1"/>
</dbReference>
<dbReference type="PANTHER" id="PTHR21310">
    <property type="entry name" value="AMINOGLYCOSIDE PHOSPHOTRANSFERASE-RELATED-RELATED"/>
    <property type="match status" value="1"/>
</dbReference>
<evidence type="ECO:0000313" key="1">
    <source>
        <dbReference type="EMBL" id="KAL2835593.1"/>
    </source>
</evidence>
<keyword evidence="2" id="KW-1185">Reference proteome</keyword>
<name>A0ABR4J6D0_9EURO</name>
<dbReference type="SUPFAM" id="SSF56112">
    <property type="entry name" value="Protein kinase-like (PK-like)"/>
    <property type="match status" value="1"/>
</dbReference>
<protein>
    <recommendedName>
        <fullName evidence="3">Aminoglycoside phosphotransferase domain-containing protein</fullName>
    </recommendedName>
</protein>
<reference evidence="1 2" key="1">
    <citation type="submission" date="2024-07" db="EMBL/GenBank/DDBJ databases">
        <title>Section-level genome sequencing and comparative genomics of Aspergillus sections Usti and Cavernicolus.</title>
        <authorList>
            <consortium name="Lawrence Berkeley National Laboratory"/>
            <person name="Nybo J.L."/>
            <person name="Vesth T.C."/>
            <person name="Theobald S."/>
            <person name="Frisvad J.C."/>
            <person name="Larsen T.O."/>
            <person name="Kjaerboelling I."/>
            <person name="Rothschild-Mancinelli K."/>
            <person name="Lyhne E.K."/>
            <person name="Kogle M.E."/>
            <person name="Barry K."/>
            <person name="Clum A."/>
            <person name="Na H."/>
            <person name="Ledsgaard L."/>
            <person name="Lin J."/>
            <person name="Lipzen A."/>
            <person name="Kuo A."/>
            <person name="Riley R."/>
            <person name="Mondo S."/>
            <person name="Labutti K."/>
            <person name="Haridas S."/>
            <person name="Pangalinan J."/>
            <person name="Salamov A.A."/>
            <person name="Simmons B.A."/>
            <person name="Magnuson J.K."/>
            <person name="Chen J."/>
            <person name="Drula E."/>
            <person name="Henrissat B."/>
            <person name="Wiebenga A."/>
            <person name="Lubbers R.J."/>
            <person name="Gomes A.C."/>
            <person name="Makela M.R."/>
            <person name="Stajich J."/>
            <person name="Grigoriev I.V."/>
            <person name="Mortensen U.H."/>
            <person name="De Vries R.P."/>
            <person name="Baker S.E."/>
            <person name="Andersen M.R."/>
        </authorList>
    </citation>
    <scope>NUCLEOTIDE SEQUENCE [LARGE SCALE GENOMIC DNA]</scope>
    <source>
        <strain evidence="1 2">CBS 123904</strain>
    </source>
</reference>
<dbReference type="InterPro" id="IPR051678">
    <property type="entry name" value="AGP_Transferase"/>
</dbReference>
<dbReference type="EMBL" id="JBFXLU010000199">
    <property type="protein sequence ID" value="KAL2835593.1"/>
    <property type="molecule type" value="Genomic_DNA"/>
</dbReference>
<organism evidence="1 2">
    <name type="scientific">Aspergillus pseudoustus</name>
    <dbReference type="NCBI Taxonomy" id="1810923"/>
    <lineage>
        <taxon>Eukaryota</taxon>
        <taxon>Fungi</taxon>
        <taxon>Dikarya</taxon>
        <taxon>Ascomycota</taxon>
        <taxon>Pezizomycotina</taxon>
        <taxon>Eurotiomycetes</taxon>
        <taxon>Eurotiomycetidae</taxon>
        <taxon>Eurotiales</taxon>
        <taxon>Aspergillaceae</taxon>
        <taxon>Aspergillus</taxon>
        <taxon>Aspergillus subgen. Nidulantes</taxon>
    </lineage>
</organism>